<reference evidence="2" key="1">
    <citation type="submission" date="2018-02" db="EMBL/GenBank/DDBJ databases">
        <title>Genome sequencing of Solimonas sp. HR-BB.</title>
        <authorList>
            <person name="Lee Y."/>
            <person name="Jeon C.O."/>
        </authorList>
    </citation>
    <scope>NUCLEOTIDE SEQUENCE [LARGE SCALE GENOMIC DNA]</scope>
    <source>
        <strain evidence="2">HR-U</strain>
    </source>
</reference>
<proteinExistence type="predicted"/>
<dbReference type="Proteomes" id="UP000239590">
    <property type="component" value="Unassembled WGS sequence"/>
</dbReference>
<evidence type="ECO:0000313" key="2">
    <source>
        <dbReference type="Proteomes" id="UP000239590"/>
    </source>
</evidence>
<gene>
    <name evidence="1" type="ORF">C5O19_04535</name>
</gene>
<evidence type="ECO:0008006" key="3">
    <source>
        <dbReference type="Google" id="ProtNLM"/>
    </source>
</evidence>
<keyword evidence="2" id="KW-1185">Reference proteome</keyword>
<dbReference type="InterPro" id="IPR052919">
    <property type="entry name" value="TA_system_RNase"/>
</dbReference>
<sequence>MASVASRSRKVTKVPKDLIEKVSPQVWQEVQALKQEYKEPKRWPTRLLLDTPTLDYLIRDAYRLSQTAVVAINEPGTVCFVSECSWLELAEKMKQGLYGIRVNFGEFMQQVMNHYKLQLLPMDAQALEKYRNLTALTAPAKRITCGWLAAQALATGATLISPDGHYELYRSQGLKQLW</sequence>
<dbReference type="EMBL" id="PTRA01000001">
    <property type="protein sequence ID" value="PQA58931.1"/>
    <property type="molecule type" value="Genomic_DNA"/>
</dbReference>
<dbReference type="AlphaFoldDB" id="A0A2S7IMG3"/>
<evidence type="ECO:0000313" key="1">
    <source>
        <dbReference type="EMBL" id="PQA58931.1"/>
    </source>
</evidence>
<accession>A0A2S7IMG3</accession>
<name>A0A2S7IMG3_9BACT</name>
<organism evidence="1 2">
    <name type="scientific">Siphonobacter curvatus</name>
    <dbReference type="NCBI Taxonomy" id="2094562"/>
    <lineage>
        <taxon>Bacteria</taxon>
        <taxon>Pseudomonadati</taxon>
        <taxon>Bacteroidota</taxon>
        <taxon>Cytophagia</taxon>
        <taxon>Cytophagales</taxon>
        <taxon>Cytophagaceae</taxon>
        <taxon>Siphonobacter</taxon>
    </lineage>
</organism>
<dbReference type="SUPFAM" id="SSF88723">
    <property type="entry name" value="PIN domain-like"/>
    <property type="match status" value="1"/>
</dbReference>
<dbReference type="Gene3D" id="3.40.50.1010">
    <property type="entry name" value="5'-nuclease"/>
    <property type="match status" value="1"/>
</dbReference>
<protein>
    <recommendedName>
        <fullName evidence="3">PIN domain-containing protein</fullName>
    </recommendedName>
</protein>
<dbReference type="InterPro" id="IPR029060">
    <property type="entry name" value="PIN-like_dom_sf"/>
</dbReference>
<comment type="caution">
    <text evidence="1">The sequence shown here is derived from an EMBL/GenBank/DDBJ whole genome shotgun (WGS) entry which is preliminary data.</text>
</comment>
<dbReference type="PANTHER" id="PTHR36173">
    <property type="entry name" value="RIBONUCLEASE VAPC16-RELATED"/>
    <property type="match status" value="1"/>
</dbReference>